<comment type="similarity">
    <text evidence="1">Belongs to the short-chain dehydrogenases/reductases (SDR) family.</text>
</comment>
<dbReference type="GO" id="GO:0016491">
    <property type="term" value="F:oxidoreductase activity"/>
    <property type="evidence" value="ECO:0007669"/>
    <property type="project" value="UniProtKB-KW"/>
</dbReference>
<proteinExistence type="inferred from homology"/>
<keyword evidence="4" id="KW-1185">Reference proteome</keyword>
<comment type="caution">
    <text evidence="3">The sequence shown here is derived from an EMBL/GenBank/DDBJ whole genome shotgun (WGS) entry which is preliminary data.</text>
</comment>
<dbReference type="RefSeq" id="WP_271204737.1">
    <property type="nucleotide sequence ID" value="NZ_BSFK01000010.1"/>
</dbReference>
<dbReference type="GO" id="GO:0016020">
    <property type="term" value="C:membrane"/>
    <property type="evidence" value="ECO:0007669"/>
    <property type="project" value="TreeGrafter"/>
</dbReference>
<dbReference type="Proteomes" id="UP001143364">
    <property type="component" value="Unassembled WGS sequence"/>
</dbReference>
<dbReference type="SUPFAM" id="SSF51735">
    <property type="entry name" value="NAD(P)-binding Rossmann-fold domains"/>
    <property type="match status" value="1"/>
</dbReference>
<dbReference type="InterPro" id="IPR036291">
    <property type="entry name" value="NAD(P)-bd_dom_sf"/>
</dbReference>
<dbReference type="PRINTS" id="PR00081">
    <property type="entry name" value="GDHRDH"/>
</dbReference>
<evidence type="ECO:0000313" key="4">
    <source>
        <dbReference type="Proteomes" id="UP001143364"/>
    </source>
</evidence>
<dbReference type="CDD" id="cd05233">
    <property type="entry name" value="SDR_c"/>
    <property type="match status" value="1"/>
</dbReference>
<dbReference type="InterPro" id="IPR002347">
    <property type="entry name" value="SDR_fam"/>
</dbReference>
<evidence type="ECO:0000313" key="3">
    <source>
        <dbReference type="EMBL" id="GLK76883.1"/>
    </source>
</evidence>
<dbReference type="Gene3D" id="3.40.50.720">
    <property type="entry name" value="NAD(P)-binding Rossmann-like Domain"/>
    <property type="match status" value="1"/>
</dbReference>
<reference evidence="3" key="2">
    <citation type="submission" date="2023-01" db="EMBL/GenBank/DDBJ databases">
        <authorList>
            <person name="Sun Q."/>
            <person name="Evtushenko L."/>
        </authorList>
    </citation>
    <scope>NUCLEOTIDE SEQUENCE</scope>
    <source>
        <strain evidence="3">VKM B-2555</strain>
    </source>
</reference>
<dbReference type="EMBL" id="BSFK01000010">
    <property type="protein sequence ID" value="GLK76883.1"/>
    <property type="molecule type" value="Genomic_DNA"/>
</dbReference>
<evidence type="ECO:0000256" key="2">
    <source>
        <dbReference type="ARBA" id="ARBA00023002"/>
    </source>
</evidence>
<keyword evidence="2" id="KW-0560">Oxidoreductase</keyword>
<protein>
    <submittedName>
        <fullName evidence="3">Oxidoreductase</fullName>
    </submittedName>
</protein>
<evidence type="ECO:0000256" key="1">
    <source>
        <dbReference type="ARBA" id="ARBA00006484"/>
    </source>
</evidence>
<dbReference type="Pfam" id="PF00106">
    <property type="entry name" value="adh_short"/>
    <property type="match status" value="1"/>
</dbReference>
<gene>
    <name evidence="3" type="ORF">GCM10008171_21370</name>
</gene>
<accession>A0A9W6JJX3</accession>
<dbReference type="InterPro" id="IPR020904">
    <property type="entry name" value="Sc_DH/Rdtase_CS"/>
</dbReference>
<organism evidence="3 4">
    <name type="scientific">Methylopila jiangsuensis</name>
    <dbReference type="NCBI Taxonomy" id="586230"/>
    <lineage>
        <taxon>Bacteria</taxon>
        <taxon>Pseudomonadati</taxon>
        <taxon>Pseudomonadota</taxon>
        <taxon>Alphaproteobacteria</taxon>
        <taxon>Hyphomicrobiales</taxon>
        <taxon>Methylopilaceae</taxon>
        <taxon>Methylopila</taxon>
    </lineage>
</organism>
<reference evidence="3" key="1">
    <citation type="journal article" date="2014" name="Int. J. Syst. Evol. Microbiol.">
        <title>Complete genome sequence of Corynebacterium casei LMG S-19264T (=DSM 44701T), isolated from a smear-ripened cheese.</title>
        <authorList>
            <consortium name="US DOE Joint Genome Institute (JGI-PGF)"/>
            <person name="Walter F."/>
            <person name="Albersmeier A."/>
            <person name="Kalinowski J."/>
            <person name="Ruckert C."/>
        </authorList>
    </citation>
    <scope>NUCLEOTIDE SEQUENCE</scope>
    <source>
        <strain evidence="3">VKM B-2555</strain>
    </source>
</reference>
<sequence length="249" mass="26126">MTTELPLAGRVAVVTGASRGIGYAVAKALAGAGAHVVATARTQGGLEELDDEIRAAGGSATLAPFAIDDFDAIDRLGAALYQRFGKLDVLVANAGQLGPLTPLGHVEPKEWDKTVAVNLTANWRLIRSLDPLLRASDAGRAVFLTSGVVHKDRAYWGPYAVTKAGVEALARSYAAETRTNTAVRVTLVNPGPLRTAMRARAMPGEDAATLKTPAELAPKIVALCLPSWTETGKLYDFPADSLLAFQPPA</sequence>
<name>A0A9W6JJX3_9HYPH</name>
<dbReference type="PROSITE" id="PS00061">
    <property type="entry name" value="ADH_SHORT"/>
    <property type="match status" value="1"/>
</dbReference>
<dbReference type="AlphaFoldDB" id="A0A9W6JJX3"/>
<dbReference type="PANTHER" id="PTHR44196:SF4">
    <property type="entry name" value="SHORT CHAIN DEHYDROGENASE"/>
    <property type="match status" value="1"/>
</dbReference>
<dbReference type="PANTHER" id="PTHR44196">
    <property type="entry name" value="DEHYDROGENASE/REDUCTASE SDR FAMILY MEMBER 7B"/>
    <property type="match status" value="1"/>
</dbReference>